<dbReference type="PANTHER" id="PTHR10457:SF7">
    <property type="entry name" value="GALACTOKINASE-RELATED"/>
    <property type="match status" value="1"/>
</dbReference>
<dbReference type="InterPro" id="IPR014721">
    <property type="entry name" value="Ribsml_uS5_D2-typ_fold_subgr"/>
</dbReference>
<feature type="binding site" evidence="11">
    <location>
        <position position="225"/>
    </location>
    <ligand>
        <name>substrate</name>
    </ligand>
</feature>
<dbReference type="PROSITE" id="PS00106">
    <property type="entry name" value="GALACTOKINASE"/>
    <property type="match status" value="1"/>
</dbReference>
<dbReference type="InterPro" id="IPR006206">
    <property type="entry name" value="Mevalonate/galactokinase"/>
</dbReference>
<evidence type="ECO:0000256" key="5">
    <source>
        <dbReference type="ARBA" id="ARBA00022741"/>
    </source>
</evidence>
<protein>
    <recommendedName>
        <fullName evidence="11 12">Galactokinase</fullName>
        <ecNumber evidence="11 12">2.7.1.6</ecNumber>
    </recommendedName>
    <alternativeName>
        <fullName evidence="11">Galactose kinase</fullName>
    </alternativeName>
</protein>
<dbReference type="InterPro" id="IPR019741">
    <property type="entry name" value="Galactokinase_CS"/>
</dbReference>
<dbReference type="HAMAP" id="MF_00246">
    <property type="entry name" value="Galactokinase"/>
    <property type="match status" value="1"/>
</dbReference>
<dbReference type="PANTHER" id="PTHR10457">
    <property type="entry name" value="MEVALONATE KINASE/GALACTOKINASE"/>
    <property type="match status" value="1"/>
</dbReference>
<evidence type="ECO:0000256" key="6">
    <source>
        <dbReference type="ARBA" id="ARBA00022777"/>
    </source>
</evidence>
<dbReference type="Pfam" id="PF00288">
    <property type="entry name" value="GHMP_kinases_N"/>
    <property type="match status" value="1"/>
</dbReference>
<dbReference type="InterPro" id="IPR036554">
    <property type="entry name" value="GHMP_kinase_C_sf"/>
</dbReference>
<dbReference type="EC" id="2.7.1.6" evidence="11 12"/>
<evidence type="ECO:0000259" key="15">
    <source>
        <dbReference type="Pfam" id="PF10509"/>
    </source>
</evidence>
<keyword evidence="8 11" id="KW-0460">Magnesium</keyword>
<dbReference type="Pfam" id="PF10509">
    <property type="entry name" value="GalKase_gal_bdg"/>
    <property type="match status" value="1"/>
</dbReference>
<dbReference type="PROSITE" id="PS00627">
    <property type="entry name" value="GHMP_KINASES_ATP"/>
    <property type="match status" value="1"/>
</dbReference>
<dbReference type="Gene3D" id="3.30.230.10">
    <property type="match status" value="1"/>
</dbReference>
<evidence type="ECO:0000259" key="14">
    <source>
        <dbReference type="Pfam" id="PF08544"/>
    </source>
</evidence>
<keyword evidence="4 11" id="KW-0479">Metal-binding</keyword>
<keyword evidence="9 11" id="KW-0299">Galactose metabolism</keyword>
<dbReference type="InterPro" id="IPR006203">
    <property type="entry name" value="GHMP_knse_ATP-bd_CS"/>
</dbReference>
<evidence type="ECO:0000256" key="10">
    <source>
        <dbReference type="ARBA" id="ARBA00023277"/>
    </source>
</evidence>
<evidence type="ECO:0000313" key="16">
    <source>
        <dbReference type="EMBL" id="UUF08765.1"/>
    </source>
</evidence>
<evidence type="ECO:0000259" key="13">
    <source>
        <dbReference type="Pfam" id="PF00288"/>
    </source>
</evidence>
<dbReference type="InterPro" id="IPR019539">
    <property type="entry name" value="GalKase_N"/>
</dbReference>
<feature type="binding site" evidence="11">
    <location>
        <position position="68"/>
    </location>
    <ligand>
        <name>ATP</name>
        <dbReference type="ChEBI" id="CHEBI:30616"/>
    </ligand>
</feature>
<feature type="domain" description="GHMP kinase C-terminal" evidence="14">
    <location>
        <begin position="285"/>
        <end position="367"/>
    </location>
</feature>
<dbReference type="GO" id="GO:0000287">
    <property type="term" value="F:magnesium ion binding"/>
    <property type="evidence" value="ECO:0007669"/>
    <property type="project" value="UniProtKB-UniRule"/>
</dbReference>
<keyword evidence="2 11" id="KW-0963">Cytoplasm</keyword>
<dbReference type="Gene3D" id="3.30.70.890">
    <property type="entry name" value="GHMP kinase, C-terminal domain"/>
    <property type="match status" value="1"/>
</dbReference>
<dbReference type="SUPFAM" id="SSF55060">
    <property type="entry name" value="GHMP Kinase, C-terminal domain"/>
    <property type="match status" value="1"/>
</dbReference>
<dbReference type="GO" id="GO:0005829">
    <property type="term" value="C:cytosol"/>
    <property type="evidence" value="ECO:0007669"/>
    <property type="project" value="TreeGrafter"/>
</dbReference>
<dbReference type="AlphaFoldDB" id="A0A9Q9CHQ6"/>
<feature type="domain" description="GHMP kinase N-terminal" evidence="13">
    <location>
        <begin position="95"/>
        <end position="183"/>
    </location>
</feature>
<dbReference type="InterPro" id="IPR013750">
    <property type="entry name" value="GHMP_kinase_C_dom"/>
</dbReference>
<keyword evidence="10 11" id="KW-0119">Carbohydrate metabolism</keyword>
<dbReference type="NCBIfam" id="TIGR00131">
    <property type="entry name" value="gal_kin"/>
    <property type="match status" value="1"/>
</dbReference>
<dbReference type="FunFam" id="3.30.230.10:FF:000017">
    <property type="entry name" value="Galactokinase"/>
    <property type="match status" value="1"/>
</dbReference>
<dbReference type="InterPro" id="IPR022963">
    <property type="entry name" value="Galactokinase_bac"/>
</dbReference>
<comment type="catalytic activity">
    <reaction evidence="11">
        <text>alpha-D-galactose + ATP = alpha-D-galactose 1-phosphate + ADP + H(+)</text>
        <dbReference type="Rhea" id="RHEA:13553"/>
        <dbReference type="ChEBI" id="CHEBI:15378"/>
        <dbReference type="ChEBI" id="CHEBI:28061"/>
        <dbReference type="ChEBI" id="CHEBI:30616"/>
        <dbReference type="ChEBI" id="CHEBI:58336"/>
        <dbReference type="ChEBI" id="CHEBI:456216"/>
        <dbReference type="EC" id="2.7.1.6"/>
    </reaction>
</comment>
<comment type="similarity">
    <text evidence="1 11">Belongs to the GHMP kinase family. GalK subfamily.</text>
</comment>
<keyword evidence="6 11" id="KW-0418">Kinase</keyword>
<dbReference type="GO" id="GO:0005524">
    <property type="term" value="F:ATP binding"/>
    <property type="evidence" value="ECO:0007669"/>
    <property type="project" value="UniProtKB-UniRule"/>
</dbReference>
<comment type="pathway">
    <text evidence="11">Carbohydrate metabolism; galactose metabolism.</text>
</comment>
<feature type="binding site" evidence="11">
    <location>
        <begin position="125"/>
        <end position="131"/>
    </location>
    <ligand>
        <name>ATP</name>
        <dbReference type="ChEBI" id="CHEBI:30616"/>
    </ligand>
</feature>
<dbReference type="EMBL" id="CP071250">
    <property type="protein sequence ID" value="UUF08765.1"/>
    <property type="molecule type" value="Genomic_DNA"/>
</dbReference>
<feature type="domain" description="Galactokinase N-terminal" evidence="15">
    <location>
        <begin position="9"/>
        <end position="58"/>
    </location>
</feature>
<dbReference type="PIRSF" id="PIRSF000530">
    <property type="entry name" value="Galactokinase"/>
    <property type="match status" value="1"/>
</dbReference>
<dbReference type="FunFam" id="3.30.70.890:FF:000001">
    <property type="entry name" value="Galactokinase"/>
    <property type="match status" value="1"/>
</dbReference>
<feature type="site" description="Transition state stabilizer" evidence="11">
    <location>
        <position position="28"/>
    </location>
</feature>
<sequence>MNIENLKSAFEKVFGENENTKLFFSPGRVNLIGEHIDYNGGCVFPSAITYGTYAVVAPREDQKVRLYSGNFEDRGIIEFDLTDLSHADDEHWSVYVKGVMVQFKEVGFEIPTGFDAYVYGTIPNGSGLSSSASLELLVSQILKELHGYDISMIDMVKLSQKAENVYVGVNCGIMDQFAIGMGKKDYAIKLNTNDLSYEYAKANLGEHSILIMNTNKKRELADSKYNERREECDAALELLKTVVDINFLCDLTESEFDRVSNVINKDVLYRRAKHAVTENERVKLAIKALASGDLNRFGKLLNQSHKSLRDDYEVTGKELDTIVELAWAQDGVLGARMTGAGFGGCAIALVRNDAVEAVKEAIAKGYKEAIGYDAELYVATIGDGTKTLA</sequence>
<evidence type="ECO:0000256" key="12">
    <source>
        <dbReference type="NCBIfam" id="TIGR00131"/>
    </source>
</evidence>
<dbReference type="GO" id="GO:0004335">
    <property type="term" value="F:galactokinase activity"/>
    <property type="evidence" value="ECO:0007669"/>
    <property type="project" value="UniProtKB-UniRule"/>
</dbReference>
<name>A0A9Q9CHQ6_9FIRM</name>
<keyword evidence="3 11" id="KW-0808">Transferase</keyword>
<dbReference type="NCBIfam" id="NF003705">
    <property type="entry name" value="PRK05322.1"/>
    <property type="match status" value="1"/>
</dbReference>
<dbReference type="InterPro" id="IPR006204">
    <property type="entry name" value="GHMP_kinase_N_dom"/>
</dbReference>
<feature type="binding site" evidence="11">
    <location>
        <begin position="34"/>
        <end position="37"/>
    </location>
    <ligand>
        <name>substrate</name>
    </ligand>
</feature>
<dbReference type="PRINTS" id="PR00473">
    <property type="entry name" value="GALCTOKINASE"/>
</dbReference>
<dbReference type="InterPro" id="IPR000705">
    <property type="entry name" value="Galactokinase"/>
</dbReference>
<dbReference type="InterPro" id="IPR020568">
    <property type="entry name" value="Ribosomal_Su5_D2-typ_SF"/>
</dbReference>
<evidence type="ECO:0000256" key="7">
    <source>
        <dbReference type="ARBA" id="ARBA00022840"/>
    </source>
</evidence>
<evidence type="ECO:0000256" key="4">
    <source>
        <dbReference type="ARBA" id="ARBA00022723"/>
    </source>
</evidence>
<comment type="function">
    <text evidence="11">Catalyzes the transfer of the gamma-phosphate of ATP to D-galactose to form alpha-D-galactose-1-phosphate (Gal-1-P).</text>
</comment>
<gene>
    <name evidence="11" type="primary">galK</name>
    <name evidence="16" type="ORF">J0J70_01705</name>
</gene>
<proteinExistence type="inferred from homology"/>
<dbReference type="Pfam" id="PF08544">
    <property type="entry name" value="GHMP_kinases_C"/>
    <property type="match status" value="1"/>
</dbReference>
<keyword evidence="7 11" id="KW-0067">ATP-binding</keyword>
<dbReference type="PRINTS" id="PR00959">
    <property type="entry name" value="MEVGALKINASE"/>
</dbReference>
<keyword evidence="5 11" id="KW-0547">Nucleotide-binding</keyword>
<reference evidence="16" key="1">
    <citation type="submission" date="2021-03" db="EMBL/GenBank/DDBJ databases">
        <title>Comparative Genomics and Metabolomics in the genus Turicibacter.</title>
        <authorList>
            <person name="Maki J."/>
            <person name="Looft T."/>
        </authorList>
    </citation>
    <scope>NUCLEOTIDE SEQUENCE</scope>
    <source>
        <strain evidence="16">ISU324</strain>
    </source>
</reference>
<evidence type="ECO:0000256" key="3">
    <source>
        <dbReference type="ARBA" id="ARBA00022679"/>
    </source>
</evidence>
<dbReference type="GO" id="GO:0006012">
    <property type="term" value="P:galactose metabolic process"/>
    <property type="evidence" value="ECO:0007669"/>
    <property type="project" value="UniProtKB-UniRule"/>
</dbReference>
<dbReference type="SUPFAM" id="SSF54211">
    <property type="entry name" value="Ribosomal protein S5 domain 2-like"/>
    <property type="match status" value="1"/>
</dbReference>
<comment type="subcellular location">
    <subcellularLocation>
        <location evidence="11">Cytoplasm</location>
    </subcellularLocation>
</comment>
<dbReference type="RefSeq" id="WP_212724892.1">
    <property type="nucleotide sequence ID" value="NZ_CP071250.1"/>
</dbReference>
<evidence type="ECO:0000256" key="11">
    <source>
        <dbReference type="HAMAP-Rule" id="MF_00246"/>
    </source>
</evidence>
<feature type="binding site" evidence="11">
    <location>
        <position position="163"/>
    </location>
    <ligand>
        <name>Mg(2+)</name>
        <dbReference type="ChEBI" id="CHEBI:18420"/>
    </ligand>
</feature>
<evidence type="ECO:0000313" key="17">
    <source>
        <dbReference type="Proteomes" id="UP001058072"/>
    </source>
</evidence>
<organism evidence="16 17">
    <name type="scientific">Turicibacter bilis</name>
    <dbReference type="NCBI Taxonomy" id="2735723"/>
    <lineage>
        <taxon>Bacteria</taxon>
        <taxon>Bacillati</taxon>
        <taxon>Bacillota</taxon>
        <taxon>Erysipelotrichia</taxon>
        <taxon>Erysipelotrichales</taxon>
        <taxon>Turicibacteraceae</taxon>
        <taxon>Turicibacter</taxon>
    </lineage>
</organism>
<evidence type="ECO:0000256" key="9">
    <source>
        <dbReference type="ARBA" id="ARBA00023144"/>
    </source>
</evidence>
<evidence type="ECO:0000256" key="1">
    <source>
        <dbReference type="ARBA" id="ARBA00006566"/>
    </source>
</evidence>
<evidence type="ECO:0000256" key="8">
    <source>
        <dbReference type="ARBA" id="ARBA00022842"/>
    </source>
</evidence>
<accession>A0A9Q9CHQ6</accession>
<evidence type="ECO:0000256" key="2">
    <source>
        <dbReference type="ARBA" id="ARBA00022490"/>
    </source>
</evidence>
<feature type="active site" description="Proton acceptor" evidence="11">
    <location>
        <position position="175"/>
    </location>
</feature>
<dbReference type="Proteomes" id="UP001058072">
    <property type="component" value="Chromosome"/>
</dbReference>
<feature type="binding site" evidence="11">
    <location>
        <position position="131"/>
    </location>
    <ligand>
        <name>Mg(2+)</name>
        <dbReference type="ChEBI" id="CHEBI:18420"/>
    </ligand>
</feature>